<evidence type="ECO:0000256" key="2">
    <source>
        <dbReference type="SAM" id="SignalP"/>
    </source>
</evidence>
<dbReference type="Proteomes" id="UP001151760">
    <property type="component" value="Unassembled WGS sequence"/>
</dbReference>
<gene>
    <name evidence="3" type="ORF">Tco_0992308</name>
</gene>
<feature type="region of interest" description="Disordered" evidence="1">
    <location>
        <begin position="56"/>
        <end position="83"/>
    </location>
</feature>
<organism evidence="3 4">
    <name type="scientific">Tanacetum coccineum</name>
    <dbReference type="NCBI Taxonomy" id="301880"/>
    <lineage>
        <taxon>Eukaryota</taxon>
        <taxon>Viridiplantae</taxon>
        <taxon>Streptophyta</taxon>
        <taxon>Embryophyta</taxon>
        <taxon>Tracheophyta</taxon>
        <taxon>Spermatophyta</taxon>
        <taxon>Magnoliopsida</taxon>
        <taxon>eudicotyledons</taxon>
        <taxon>Gunneridae</taxon>
        <taxon>Pentapetalae</taxon>
        <taxon>asterids</taxon>
        <taxon>campanulids</taxon>
        <taxon>Asterales</taxon>
        <taxon>Asteraceae</taxon>
        <taxon>Asteroideae</taxon>
        <taxon>Anthemideae</taxon>
        <taxon>Anthemidinae</taxon>
        <taxon>Tanacetum</taxon>
    </lineage>
</organism>
<evidence type="ECO:0000313" key="3">
    <source>
        <dbReference type="EMBL" id="GJT57254.1"/>
    </source>
</evidence>
<name>A0ABQ5F273_9ASTR</name>
<protein>
    <submittedName>
        <fullName evidence="3">Uncharacterized protein</fullName>
    </submittedName>
</protein>
<evidence type="ECO:0000313" key="4">
    <source>
        <dbReference type="Proteomes" id="UP001151760"/>
    </source>
</evidence>
<keyword evidence="2" id="KW-0732">Signal</keyword>
<reference evidence="3" key="2">
    <citation type="submission" date="2022-01" db="EMBL/GenBank/DDBJ databases">
        <authorList>
            <person name="Yamashiro T."/>
            <person name="Shiraishi A."/>
            <person name="Satake H."/>
            <person name="Nakayama K."/>
        </authorList>
    </citation>
    <scope>NUCLEOTIDE SEQUENCE</scope>
</reference>
<accession>A0ABQ5F273</accession>
<feature type="signal peptide" evidence="2">
    <location>
        <begin position="1"/>
        <end position="25"/>
    </location>
</feature>
<feature type="chain" id="PRO_5046063801" evidence="2">
    <location>
        <begin position="26"/>
        <end position="428"/>
    </location>
</feature>
<reference evidence="3" key="1">
    <citation type="journal article" date="2022" name="Int. J. Mol. Sci.">
        <title>Draft Genome of Tanacetum Coccineum: Genomic Comparison of Closely Related Tanacetum-Family Plants.</title>
        <authorList>
            <person name="Yamashiro T."/>
            <person name="Shiraishi A."/>
            <person name="Nakayama K."/>
            <person name="Satake H."/>
        </authorList>
    </citation>
    <scope>NUCLEOTIDE SEQUENCE</scope>
</reference>
<proteinExistence type="predicted"/>
<sequence length="428" mass="47179">MVRVWNNHIIWSLVQSTVLVKAVAARKDPDKAQRDKDMQKNWELLAKYLKGIQTTKNNLRTSSNSRNKTEDTTPKGNYRKSGSATEWDKQCFNCKRFWPNAKECRKPKRVKGLLYPQGKDDDVANNFMAKDSGGSYIEGISSNEKPIGTDLEVAFRKSTCFVRDLQETICLTANKFFSNLSDGCETAVLNGPLKRRFMLVSKMDPFSDADHADALLLAKATSGGYSSLGDKLVSWMSKNKNCNALYSTRTSNSVIASYAQYVVENGIIELYFVRTEYQLADMFTKALPEDRFKYLVRRIGMRCLTPAELEYVGNVYKTSHGLAKEKDCLVLMVEVAGSLKEDLGEKLDVEVAMVEEKVGGLENKSSVGSKLMASGEECLDGWVGAGGGEVKGGGVVVFGVSKIVFGKILRDIKGESGGEAFGLDGGAD</sequence>
<dbReference type="EMBL" id="BQNB010016915">
    <property type="protein sequence ID" value="GJT57254.1"/>
    <property type="molecule type" value="Genomic_DNA"/>
</dbReference>
<keyword evidence="4" id="KW-1185">Reference proteome</keyword>
<evidence type="ECO:0000256" key="1">
    <source>
        <dbReference type="SAM" id="MobiDB-lite"/>
    </source>
</evidence>
<comment type="caution">
    <text evidence="3">The sequence shown here is derived from an EMBL/GenBank/DDBJ whole genome shotgun (WGS) entry which is preliminary data.</text>
</comment>
<feature type="compositionally biased region" description="Polar residues" evidence="1">
    <location>
        <begin position="56"/>
        <end position="66"/>
    </location>
</feature>